<dbReference type="Pfam" id="PF22782">
    <property type="entry name" value="SDE2"/>
    <property type="match status" value="1"/>
</dbReference>
<comment type="similarity">
    <text evidence="3">Belongs to the SDE2 family.</text>
</comment>
<evidence type="ECO:0000256" key="1">
    <source>
        <dbReference type="ARBA" id="ARBA00004123"/>
    </source>
</evidence>
<dbReference type="InterPro" id="IPR029071">
    <property type="entry name" value="Ubiquitin-like_domsf"/>
</dbReference>
<proteinExistence type="inferred from homology"/>
<feature type="region of interest" description="Disordered" evidence="9">
    <location>
        <begin position="123"/>
        <end position="160"/>
    </location>
</feature>
<sequence>MQVLVTSLFSGRTLCFQTNVDDNTATSITVGHIKDLYATREGIRAENFKLTRHGKVLSEDDAVFPQDTLRAVSSLPGGKGGFGSMLRAIGAQIEKTTNREACRDLSGRRLRDINEEARLKRWMAQQEERERERSERRKAKLERLKETPQHKFEDKDYHKKREELPQQIADAVSEGLTKGGPSGLKRPAKPAKPLPAKKGLWIDPDLGSLSESSSGDEDTSEGSSASRPSREDSADETRESKDESSTDKDYLNAAPTTTVKEPTLQTAATPLAT</sequence>
<organism evidence="11">
    <name type="scientific">Ornithodoros turicata</name>
    <dbReference type="NCBI Taxonomy" id="34597"/>
    <lineage>
        <taxon>Eukaryota</taxon>
        <taxon>Metazoa</taxon>
        <taxon>Ecdysozoa</taxon>
        <taxon>Arthropoda</taxon>
        <taxon>Chelicerata</taxon>
        <taxon>Arachnida</taxon>
        <taxon>Acari</taxon>
        <taxon>Parasitiformes</taxon>
        <taxon>Ixodida</taxon>
        <taxon>Ixodoidea</taxon>
        <taxon>Argasidae</taxon>
        <taxon>Ornithodorinae</taxon>
        <taxon>Ornithodoros</taxon>
    </lineage>
</organism>
<dbReference type="InterPro" id="IPR051421">
    <property type="entry name" value="RNA_Proc_DNA_Dmg_Regulator"/>
</dbReference>
<feature type="compositionally biased region" description="Basic and acidic residues" evidence="9">
    <location>
        <begin position="228"/>
        <end position="250"/>
    </location>
</feature>
<evidence type="ECO:0000256" key="8">
    <source>
        <dbReference type="ARBA" id="ARBA00023306"/>
    </source>
</evidence>
<dbReference type="GO" id="GO:0006397">
    <property type="term" value="P:mRNA processing"/>
    <property type="evidence" value="ECO:0007669"/>
    <property type="project" value="UniProtKB-KW"/>
</dbReference>
<feature type="compositionally biased region" description="Low complexity" evidence="9">
    <location>
        <begin position="194"/>
        <end position="213"/>
    </location>
</feature>
<feature type="compositionally biased region" description="Basic and acidic residues" evidence="9">
    <location>
        <begin position="126"/>
        <end position="160"/>
    </location>
</feature>
<evidence type="ECO:0000256" key="2">
    <source>
        <dbReference type="ARBA" id="ARBA00004496"/>
    </source>
</evidence>
<dbReference type="PANTHER" id="PTHR12786">
    <property type="entry name" value="SPLICING FACTOR SF3A-RELATED"/>
    <property type="match status" value="1"/>
</dbReference>
<keyword evidence="6" id="KW-0508">mRNA splicing</keyword>
<evidence type="ECO:0000256" key="5">
    <source>
        <dbReference type="ARBA" id="ARBA00022664"/>
    </source>
</evidence>
<dbReference type="SUPFAM" id="SSF54236">
    <property type="entry name" value="Ubiquitin-like"/>
    <property type="match status" value="1"/>
</dbReference>
<dbReference type="PANTHER" id="PTHR12786:SF1">
    <property type="entry name" value="SPLICING REGULATOR SDE2"/>
    <property type="match status" value="1"/>
</dbReference>
<evidence type="ECO:0000256" key="7">
    <source>
        <dbReference type="ARBA" id="ARBA00023242"/>
    </source>
</evidence>
<keyword evidence="5" id="KW-0507">mRNA processing</keyword>
<keyword evidence="4" id="KW-0963">Cytoplasm</keyword>
<comment type="subcellular location">
    <subcellularLocation>
        <location evidence="2">Cytoplasm</location>
    </subcellularLocation>
    <subcellularLocation>
        <location evidence="1">Nucleus</location>
    </subcellularLocation>
</comment>
<keyword evidence="7" id="KW-0539">Nucleus</keyword>
<protein>
    <submittedName>
        <fullName evidence="11">Putative signal transducer</fullName>
    </submittedName>
</protein>
<dbReference type="CDD" id="cd17039">
    <property type="entry name" value="Ubl_ubiquitin_like"/>
    <property type="match status" value="1"/>
</dbReference>
<reference evidence="11" key="1">
    <citation type="submission" date="2018-03" db="EMBL/GenBank/DDBJ databases">
        <title>The relapsing fever spirochete Borrelia turicatae persists in the highly oxidative environment of its soft-bodied tick vector.</title>
        <authorList>
            <person name="Bourret T.J."/>
            <person name="Boyle W.K."/>
            <person name="Valenzuela J.G."/>
            <person name="Oliveira F."/>
            <person name="Lopez J.E."/>
        </authorList>
    </citation>
    <scope>NUCLEOTIDE SEQUENCE</scope>
    <source>
        <strain evidence="11">Kansas strain/isolate</strain>
        <tissue evidence="11">Salivary glands</tissue>
    </source>
</reference>
<dbReference type="AlphaFoldDB" id="A0A2R5LMV1"/>
<evidence type="ECO:0000256" key="3">
    <source>
        <dbReference type="ARBA" id="ARBA00008726"/>
    </source>
</evidence>
<accession>A0A2R5LMV1</accession>
<dbReference type="GO" id="GO:0005634">
    <property type="term" value="C:nucleus"/>
    <property type="evidence" value="ECO:0007669"/>
    <property type="project" value="UniProtKB-SubCell"/>
</dbReference>
<evidence type="ECO:0000256" key="4">
    <source>
        <dbReference type="ARBA" id="ARBA00022490"/>
    </source>
</evidence>
<evidence type="ECO:0000256" key="9">
    <source>
        <dbReference type="SAM" id="MobiDB-lite"/>
    </source>
</evidence>
<evidence type="ECO:0000259" key="10">
    <source>
        <dbReference type="Pfam" id="PF22782"/>
    </source>
</evidence>
<evidence type="ECO:0000256" key="6">
    <source>
        <dbReference type="ARBA" id="ARBA00023187"/>
    </source>
</evidence>
<name>A0A2R5LMV1_9ACAR</name>
<dbReference type="GO" id="GO:0005737">
    <property type="term" value="C:cytoplasm"/>
    <property type="evidence" value="ECO:0007669"/>
    <property type="project" value="UniProtKB-SubCell"/>
</dbReference>
<feature type="domain" description="SDE2-like" evidence="10">
    <location>
        <begin position="77"/>
        <end position="173"/>
    </location>
</feature>
<evidence type="ECO:0000313" key="11">
    <source>
        <dbReference type="EMBL" id="MBY10863.1"/>
    </source>
</evidence>
<keyword evidence="8" id="KW-0131">Cell cycle</keyword>
<feature type="region of interest" description="Disordered" evidence="9">
    <location>
        <begin position="174"/>
        <end position="273"/>
    </location>
</feature>
<dbReference type="InterPro" id="IPR053822">
    <property type="entry name" value="SDE2-like_dom"/>
</dbReference>
<dbReference type="GO" id="GO:0008380">
    <property type="term" value="P:RNA splicing"/>
    <property type="evidence" value="ECO:0007669"/>
    <property type="project" value="UniProtKB-KW"/>
</dbReference>
<feature type="compositionally biased region" description="Low complexity" evidence="9">
    <location>
        <begin position="262"/>
        <end position="273"/>
    </location>
</feature>
<dbReference type="EMBL" id="GGLE01006737">
    <property type="protein sequence ID" value="MBY10863.1"/>
    <property type="molecule type" value="Transcribed_RNA"/>
</dbReference>